<feature type="domain" description="Kinesin motor" evidence="10">
    <location>
        <begin position="22"/>
        <end position="364"/>
    </location>
</feature>
<feature type="binding site" evidence="7">
    <location>
        <begin position="102"/>
        <end position="109"/>
    </location>
    <ligand>
        <name>ATP</name>
        <dbReference type="ChEBI" id="CHEBI:30616"/>
    </ligand>
</feature>
<feature type="compositionally biased region" description="Basic and acidic residues" evidence="9">
    <location>
        <begin position="1059"/>
        <end position="1079"/>
    </location>
</feature>
<feature type="compositionally biased region" description="Basic and acidic residues" evidence="9">
    <location>
        <begin position="452"/>
        <end position="461"/>
    </location>
</feature>
<protein>
    <recommendedName>
        <fullName evidence="10">Kinesin motor domain-containing protein</fullName>
    </recommendedName>
</protein>
<keyword evidence="2" id="KW-0963">Cytoplasm</keyword>
<evidence type="ECO:0000313" key="11">
    <source>
        <dbReference type="EMBL" id="KAK2080230.1"/>
    </source>
</evidence>
<gene>
    <name evidence="11" type="ORF">QBZ16_000083</name>
</gene>
<dbReference type="GO" id="GO:0051231">
    <property type="term" value="P:spindle elongation"/>
    <property type="evidence" value="ECO:0007669"/>
    <property type="project" value="TreeGrafter"/>
</dbReference>
<evidence type="ECO:0000256" key="4">
    <source>
        <dbReference type="ARBA" id="ARBA00022840"/>
    </source>
</evidence>
<comment type="subcellular location">
    <subcellularLocation>
        <location evidence="1">Cytoplasm</location>
    </subcellularLocation>
</comment>
<dbReference type="GO" id="GO:0003777">
    <property type="term" value="F:microtubule motor activity"/>
    <property type="evidence" value="ECO:0007669"/>
    <property type="project" value="InterPro"/>
</dbReference>
<feature type="region of interest" description="Disordered" evidence="9">
    <location>
        <begin position="236"/>
        <end position="257"/>
    </location>
</feature>
<dbReference type="GO" id="GO:0005737">
    <property type="term" value="C:cytoplasm"/>
    <property type="evidence" value="ECO:0007669"/>
    <property type="project" value="UniProtKB-SubCell"/>
</dbReference>
<name>A0AAD9IMN7_PROWI</name>
<reference evidence="11" key="1">
    <citation type="submission" date="2021-01" db="EMBL/GenBank/DDBJ databases">
        <authorList>
            <person name="Eckstrom K.M.E."/>
        </authorList>
    </citation>
    <scope>NUCLEOTIDE SEQUENCE</scope>
    <source>
        <strain evidence="11">UVCC 0001</strain>
    </source>
</reference>
<feature type="coiled-coil region" evidence="8">
    <location>
        <begin position="590"/>
        <end position="655"/>
    </location>
</feature>
<evidence type="ECO:0000256" key="6">
    <source>
        <dbReference type="ARBA" id="ARBA00023175"/>
    </source>
</evidence>
<dbReference type="Pfam" id="PF00225">
    <property type="entry name" value="Kinesin"/>
    <property type="match status" value="1"/>
</dbReference>
<dbReference type="GO" id="GO:0008017">
    <property type="term" value="F:microtubule binding"/>
    <property type="evidence" value="ECO:0007669"/>
    <property type="project" value="InterPro"/>
</dbReference>
<dbReference type="GO" id="GO:0005524">
    <property type="term" value="F:ATP binding"/>
    <property type="evidence" value="ECO:0007669"/>
    <property type="project" value="UniProtKB-UniRule"/>
</dbReference>
<feature type="compositionally biased region" description="Low complexity" evidence="9">
    <location>
        <begin position="1137"/>
        <end position="1151"/>
    </location>
</feature>
<evidence type="ECO:0000256" key="5">
    <source>
        <dbReference type="ARBA" id="ARBA00023054"/>
    </source>
</evidence>
<dbReference type="Pfam" id="PF25764">
    <property type="entry name" value="KIF21A_4th"/>
    <property type="match status" value="1"/>
</dbReference>
<dbReference type="Proteomes" id="UP001255856">
    <property type="component" value="Unassembled WGS sequence"/>
</dbReference>
<evidence type="ECO:0000256" key="1">
    <source>
        <dbReference type="ARBA" id="ARBA00004496"/>
    </source>
</evidence>
<dbReference type="Gene3D" id="3.40.850.10">
    <property type="entry name" value="Kinesin motor domain"/>
    <property type="match status" value="1"/>
</dbReference>
<feature type="compositionally biased region" description="Polar residues" evidence="9">
    <location>
        <begin position="246"/>
        <end position="257"/>
    </location>
</feature>
<feature type="region of interest" description="Disordered" evidence="9">
    <location>
        <begin position="1053"/>
        <end position="1095"/>
    </location>
</feature>
<proteinExistence type="inferred from homology"/>
<feature type="region of interest" description="Disordered" evidence="9">
    <location>
        <begin position="429"/>
        <end position="461"/>
    </location>
</feature>
<keyword evidence="3 7" id="KW-0547">Nucleotide-binding</keyword>
<dbReference type="PROSITE" id="PS50067">
    <property type="entry name" value="KINESIN_MOTOR_2"/>
    <property type="match status" value="1"/>
</dbReference>
<keyword evidence="4 7" id="KW-0067">ATP-binding</keyword>
<comment type="caution">
    <text evidence="11">The sequence shown here is derived from an EMBL/GenBank/DDBJ whole genome shotgun (WGS) entry which is preliminary data.</text>
</comment>
<dbReference type="InterPro" id="IPR027417">
    <property type="entry name" value="P-loop_NTPase"/>
</dbReference>
<evidence type="ECO:0000256" key="2">
    <source>
        <dbReference type="ARBA" id="ARBA00022490"/>
    </source>
</evidence>
<feature type="compositionally biased region" description="Low complexity" evidence="9">
    <location>
        <begin position="863"/>
        <end position="885"/>
    </location>
</feature>
<evidence type="ECO:0000259" key="10">
    <source>
        <dbReference type="PROSITE" id="PS50067"/>
    </source>
</evidence>
<keyword evidence="6 7" id="KW-0505">Motor protein</keyword>
<dbReference type="InterPro" id="IPR019821">
    <property type="entry name" value="Kinesin_motor_CS"/>
</dbReference>
<feature type="region of interest" description="Disordered" evidence="9">
    <location>
        <begin position="539"/>
        <end position="567"/>
    </location>
</feature>
<dbReference type="PANTHER" id="PTHR47969:SF15">
    <property type="entry name" value="CHROMOSOME-ASSOCIATED KINESIN KIF4A-RELATED"/>
    <property type="match status" value="1"/>
</dbReference>
<keyword evidence="5 8" id="KW-0175">Coiled coil</keyword>
<evidence type="ECO:0000256" key="7">
    <source>
        <dbReference type="PROSITE-ProRule" id="PRU00283"/>
    </source>
</evidence>
<dbReference type="SMART" id="SM00129">
    <property type="entry name" value="KISc"/>
    <property type="match status" value="1"/>
</dbReference>
<feature type="region of interest" description="Disordered" evidence="9">
    <location>
        <begin position="863"/>
        <end position="893"/>
    </location>
</feature>
<comment type="similarity">
    <text evidence="7">Belongs to the TRAFAC class myosin-kinesin ATPase superfamily. Kinesin family.</text>
</comment>
<dbReference type="InterPro" id="IPR001752">
    <property type="entry name" value="Kinesin_motor_dom"/>
</dbReference>
<dbReference type="PANTHER" id="PTHR47969">
    <property type="entry name" value="CHROMOSOME-ASSOCIATED KINESIN KIF4A-RELATED"/>
    <property type="match status" value="1"/>
</dbReference>
<sequence>MEGPGQASVHTSADSEVPKSESVCVAVHVRPLIEAELLEGCESSLSVTPGLPQVGHGSHRFSFDHVFGGDAGRPSWELYGLCVAPLVAGLFQGYNATVFAYGQTGSGKTFTMGSAGFGAAEEARRGVIPRACALRVGFVEIHNEEIRDLLAPPGSGAGVKIREVPGQGVCLAGATEIEVATRDELLAVLEAGTSLRATAATGMNRRSSRSHAIFSITVELRRDDEEEEVVVEDAGAERISGAHAGDQQTNTNPSNPLPSSYLCAKLHLVDLAGSERAKRTGATGARLQEGIEINRGLSELGNVINALAEGKAHVPYRNSKLTRMLQDSLGGNSRTLMLACVSPADVNLEESLNTLRYAARARAIRNRPVVNRDPVSAEIAHLRQQLAAARLEAARLRQRLSIYEGGHNAGGGGACSMGAHNALGEQPLREDARASSPLNSGSSRRMRAALRRAQDERDAARAEAAAHSLAALRAAEERAEALRALAAVDAQAAARLTGGADGSDNASVSLPAPAEAALRRVAELEAELSNLKNGEFHKYNTPVVDDNDADGINSDDSEADDAYDDADPFQASDADRLLVDARESAHASEVASVQSQLRALESALSSKQRAMAAVSGHAALRQAFTAQLAELAAERDELARERLELQQRLVALAHESEEERARLSAAYHARITELDGRLRGLRRARRLERDIGAIKAAKVALQRRAEAAAREHLEWRRARDRELQALRKEGRAAAASLHRLQALSSKQQAVLRRKTEEAEAARRRLKDLEGRQLRWTAGGAGAAEAQQSGCGWCQGRRAYQRARRARGARRIAQPGLVSEPVQPNALAPLLRDERARQDWLRQELDRCEGPEPALARLPRRWPGARASRRGCGPPRRGWPRCGTRPGEADALDSASEAALRERRRQLAVERDACAREVGEALAALRAERAAEERRGAGAADPRRWAGVRSASEARTLLRSAFAPRPEAELLRLRLEAAEQDKMALELGGELGTGPAATRPSGAEDVTQLLDAMALAETAWRAEDDSDAPAPDATDRAAAQLLARLEAATALSSCEEERDFVERVERQADEESGRDPEHASRAAAASTPGSAAQARKRSLFLSRTGAVVALSSPVRSAASTPGSHSLEPSDLFGEEAESPAASTSSTFSLPLSDSDDDDFQDDSDSDAAYSPSHATPGATLHQAALLDWLNAWRGAQGQEPIKRLTVARLREQLASEGELSGARRSRASKAELLAALEEQSEEARTRAAALKAAIEQQLRKGPSALARPSRPGSEQGTRAALLPSPRGNSAGESTPTDPQQLCASGPENAAWEHRSEKGAQAQAPRRASEGGPENAGPGPLPIPLTARDGALTDVDHV</sequence>
<feature type="compositionally biased region" description="Acidic residues" evidence="9">
    <location>
        <begin position="1152"/>
        <end position="1164"/>
    </location>
</feature>
<feature type="compositionally biased region" description="Polar residues" evidence="9">
    <location>
        <begin position="1112"/>
        <end position="1122"/>
    </location>
</feature>
<dbReference type="PRINTS" id="PR00380">
    <property type="entry name" value="KINESINHEAVY"/>
</dbReference>
<feature type="compositionally biased region" description="Acidic residues" evidence="9">
    <location>
        <begin position="545"/>
        <end position="567"/>
    </location>
</feature>
<dbReference type="InterPro" id="IPR036961">
    <property type="entry name" value="Kinesin_motor_dom_sf"/>
</dbReference>
<evidence type="ECO:0000256" key="8">
    <source>
        <dbReference type="SAM" id="Coils"/>
    </source>
</evidence>
<dbReference type="GO" id="GO:0007018">
    <property type="term" value="P:microtubule-based movement"/>
    <property type="evidence" value="ECO:0007669"/>
    <property type="project" value="InterPro"/>
</dbReference>
<dbReference type="InterPro" id="IPR027640">
    <property type="entry name" value="Kinesin-like_fam"/>
</dbReference>
<feature type="compositionally biased region" description="Low complexity" evidence="9">
    <location>
        <begin position="1080"/>
        <end position="1092"/>
    </location>
</feature>
<organism evidence="11 12">
    <name type="scientific">Prototheca wickerhamii</name>
    <dbReference type="NCBI Taxonomy" id="3111"/>
    <lineage>
        <taxon>Eukaryota</taxon>
        <taxon>Viridiplantae</taxon>
        <taxon>Chlorophyta</taxon>
        <taxon>core chlorophytes</taxon>
        <taxon>Trebouxiophyceae</taxon>
        <taxon>Chlorellales</taxon>
        <taxon>Chlorellaceae</taxon>
        <taxon>Prototheca</taxon>
    </lineage>
</organism>
<evidence type="ECO:0000256" key="3">
    <source>
        <dbReference type="ARBA" id="ARBA00022741"/>
    </source>
</evidence>
<evidence type="ECO:0000313" key="12">
    <source>
        <dbReference type="Proteomes" id="UP001255856"/>
    </source>
</evidence>
<dbReference type="PROSITE" id="PS00411">
    <property type="entry name" value="KINESIN_MOTOR_1"/>
    <property type="match status" value="1"/>
</dbReference>
<feature type="region of interest" description="Disordered" evidence="9">
    <location>
        <begin position="1257"/>
        <end position="1356"/>
    </location>
</feature>
<evidence type="ECO:0000256" key="9">
    <source>
        <dbReference type="SAM" id="MobiDB-lite"/>
    </source>
</evidence>
<feature type="compositionally biased region" description="Polar residues" evidence="9">
    <location>
        <begin position="1285"/>
        <end position="1301"/>
    </location>
</feature>
<accession>A0AAD9IMN7</accession>
<dbReference type="GO" id="GO:0007052">
    <property type="term" value="P:mitotic spindle organization"/>
    <property type="evidence" value="ECO:0007669"/>
    <property type="project" value="TreeGrafter"/>
</dbReference>
<feature type="region of interest" description="Disordered" evidence="9">
    <location>
        <begin position="1112"/>
        <end position="1174"/>
    </location>
</feature>
<dbReference type="EMBL" id="JASFZW010000001">
    <property type="protein sequence ID" value="KAK2080230.1"/>
    <property type="molecule type" value="Genomic_DNA"/>
</dbReference>
<keyword evidence="12" id="KW-1185">Reference proteome</keyword>
<dbReference type="SUPFAM" id="SSF52540">
    <property type="entry name" value="P-loop containing nucleoside triphosphate hydrolases"/>
    <property type="match status" value="1"/>
</dbReference>
<dbReference type="GO" id="GO:0005875">
    <property type="term" value="C:microtubule associated complex"/>
    <property type="evidence" value="ECO:0007669"/>
    <property type="project" value="TreeGrafter"/>
</dbReference>